<dbReference type="EMBL" id="RSCE01000019">
    <property type="protein sequence ID" value="RSH76899.1"/>
    <property type="molecule type" value="Genomic_DNA"/>
</dbReference>
<dbReference type="Proteomes" id="UP000279236">
    <property type="component" value="Unassembled WGS sequence"/>
</dbReference>
<dbReference type="InterPro" id="IPR017853">
    <property type="entry name" value="GH"/>
</dbReference>
<evidence type="ECO:0000256" key="2">
    <source>
        <dbReference type="ARBA" id="ARBA00007401"/>
    </source>
</evidence>
<dbReference type="RefSeq" id="XP_028472046.1">
    <property type="nucleotide sequence ID" value="XM_028619473.1"/>
</dbReference>
<dbReference type="Gene3D" id="2.70.98.10">
    <property type="match status" value="1"/>
</dbReference>
<dbReference type="Pfam" id="PF02837">
    <property type="entry name" value="Glyco_hydro_2_N"/>
    <property type="match status" value="1"/>
</dbReference>
<dbReference type="InterPro" id="IPR023230">
    <property type="entry name" value="Glyco_hydro_2_CS"/>
</dbReference>
<dbReference type="Gene3D" id="2.60.120.260">
    <property type="entry name" value="Galactose-binding domain-like"/>
    <property type="match status" value="1"/>
</dbReference>
<organism evidence="9 10">
    <name type="scientific">Apiotrichum porosum</name>
    <dbReference type="NCBI Taxonomy" id="105984"/>
    <lineage>
        <taxon>Eukaryota</taxon>
        <taxon>Fungi</taxon>
        <taxon>Dikarya</taxon>
        <taxon>Basidiomycota</taxon>
        <taxon>Agaricomycotina</taxon>
        <taxon>Tremellomycetes</taxon>
        <taxon>Trichosporonales</taxon>
        <taxon>Trichosporonaceae</taxon>
        <taxon>Apiotrichum</taxon>
    </lineage>
</organism>
<evidence type="ECO:0000259" key="8">
    <source>
        <dbReference type="SMART" id="SM01038"/>
    </source>
</evidence>
<dbReference type="InterPro" id="IPR006101">
    <property type="entry name" value="Glyco_hydro_2"/>
</dbReference>
<dbReference type="Pfam" id="PF16353">
    <property type="entry name" value="LacZ_4"/>
    <property type="match status" value="1"/>
</dbReference>
<evidence type="ECO:0000256" key="4">
    <source>
        <dbReference type="ARBA" id="ARBA00022801"/>
    </source>
</evidence>
<dbReference type="STRING" id="105984.A0A427XDD0"/>
<dbReference type="SMART" id="SM01038">
    <property type="entry name" value="Bgal_small_N"/>
    <property type="match status" value="1"/>
</dbReference>
<dbReference type="SUPFAM" id="SSF49785">
    <property type="entry name" value="Galactose-binding domain-like"/>
    <property type="match status" value="1"/>
</dbReference>
<dbReference type="InterPro" id="IPR004199">
    <property type="entry name" value="B-gal_small/dom_5"/>
</dbReference>
<dbReference type="InterPro" id="IPR013783">
    <property type="entry name" value="Ig-like_fold"/>
</dbReference>
<protein>
    <recommendedName>
        <fullName evidence="3">beta-galactosidase</fullName>
        <ecNumber evidence="3">3.2.1.23</ecNumber>
    </recommendedName>
    <alternativeName>
        <fullName evidence="6">Lactase</fullName>
    </alternativeName>
</protein>
<dbReference type="SUPFAM" id="SSF74650">
    <property type="entry name" value="Galactose mutarotase-like"/>
    <property type="match status" value="1"/>
</dbReference>
<dbReference type="PROSITE" id="PS00719">
    <property type="entry name" value="GLYCOSYL_HYDROL_F2_1"/>
    <property type="match status" value="1"/>
</dbReference>
<dbReference type="GO" id="GO:0004565">
    <property type="term" value="F:beta-galactosidase activity"/>
    <property type="evidence" value="ECO:0007669"/>
    <property type="project" value="UniProtKB-EC"/>
</dbReference>
<dbReference type="InterPro" id="IPR014718">
    <property type="entry name" value="GH-type_carb-bd"/>
</dbReference>
<dbReference type="InterPro" id="IPR008979">
    <property type="entry name" value="Galactose-bd-like_sf"/>
</dbReference>
<comment type="catalytic activity">
    <reaction evidence="1">
        <text>Hydrolysis of terminal non-reducing beta-D-galactose residues in beta-D-galactosides.</text>
        <dbReference type="EC" id="3.2.1.23"/>
    </reaction>
</comment>
<dbReference type="Gene3D" id="2.60.40.10">
    <property type="entry name" value="Immunoglobulins"/>
    <property type="match status" value="2"/>
</dbReference>
<dbReference type="GO" id="GO:0030246">
    <property type="term" value="F:carbohydrate binding"/>
    <property type="evidence" value="ECO:0007669"/>
    <property type="project" value="InterPro"/>
</dbReference>
<feature type="region of interest" description="Disordered" evidence="7">
    <location>
        <begin position="1"/>
        <end position="24"/>
    </location>
</feature>
<dbReference type="PANTHER" id="PTHR46323">
    <property type="entry name" value="BETA-GALACTOSIDASE"/>
    <property type="match status" value="1"/>
</dbReference>
<dbReference type="GO" id="GO:0009341">
    <property type="term" value="C:beta-galactosidase complex"/>
    <property type="evidence" value="ECO:0007669"/>
    <property type="project" value="InterPro"/>
</dbReference>
<feature type="domain" description="Beta galactosidase small chain/" evidence="8">
    <location>
        <begin position="731"/>
        <end position="1001"/>
    </location>
</feature>
<dbReference type="AlphaFoldDB" id="A0A427XDD0"/>
<gene>
    <name evidence="9" type="ORF">EHS24_003834</name>
</gene>
<dbReference type="PROSITE" id="PS00608">
    <property type="entry name" value="GLYCOSYL_HYDROL_F2_2"/>
    <property type="match status" value="1"/>
</dbReference>
<dbReference type="GO" id="GO:0005990">
    <property type="term" value="P:lactose catabolic process"/>
    <property type="evidence" value="ECO:0007669"/>
    <property type="project" value="TreeGrafter"/>
</dbReference>
<dbReference type="InterPro" id="IPR006103">
    <property type="entry name" value="Glyco_hydro_2_cat"/>
</dbReference>
<dbReference type="InterPro" id="IPR011013">
    <property type="entry name" value="Gal_mutarotase_sf_dom"/>
</dbReference>
<dbReference type="Gene3D" id="3.20.20.80">
    <property type="entry name" value="Glycosidases"/>
    <property type="match status" value="1"/>
</dbReference>
<dbReference type="InterPro" id="IPR023232">
    <property type="entry name" value="Glyco_hydro_2_AS"/>
</dbReference>
<dbReference type="GeneID" id="39588377"/>
<keyword evidence="5" id="KW-0326">Glycosidase</keyword>
<dbReference type="InterPro" id="IPR036156">
    <property type="entry name" value="Beta-gal/glucu_dom_sf"/>
</dbReference>
<dbReference type="PANTHER" id="PTHR46323:SF2">
    <property type="entry name" value="BETA-GALACTOSIDASE"/>
    <property type="match status" value="1"/>
</dbReference>
<dbReference type="PRINTS" id="PR00132">
    <property type="entry name" value="GLHYDRLASE2"/>
</dbReference>
<dbReference type="Pfam" id="PF02836">
    <property type="entry name" value="Glyco_hydro_2_C"/>
    <property type="match status" value="1"/>
</dbReference>
<dbReference type="OrthoDB" id="408320at2759"/>
<evidence type="ECO:0000256" key="6">
    <source>
        <dbReference type="ARBA" id="ARBA00032230"/>
    </source>
</evidence>
<dbReference type="InterPro" id="IPR050347">
    <property type="entry name" value="Bact_Beta-galactosidase"/>
</dbReference>
<evidence type="ECO:0000313" key="9">
    <source>
        <dbReference type="EMBL" id="RSH76899.1"/>
    </source>
</evidence>
<dbReference type="SUPFAM" id="SSF51445">
    <property type="entry name" value="(Trans)glycosidases"/>
    <property type="match status" value="1"/>
</dbReference>
<evidence type="ECO:0000256" key="1">
    <source>
        <dbReference type="ARBA" id="ARBA00001412"/>
    </source>
</evidence>
<comment type="caution">
    <text evidence="9">The sequence shown here is derived from an EMBL/GenBank/DDBJ whole genome shotgun (WGS) entry which is preliminary data.</text>
</comment>
<accession>A0A427XDD0</accession>
<evidence type="ECO:0000256" key="3">
    <source>
        <dbReference type="ARBA" id="ARBA00012756"/>
    </source>
</evidence>
<evidence type="ECO:0000256" key="7">
    <source>
        <dbReference type="SAM" id="MobiDB-lite"/>
    </source>
</evidence>
<dbReference type="EC" id="3.2.1.23" evidence="3"/>
<dbReference type="InterPro" id="IPR006104">
    <property type="entry name" value="Glyco_hydro_2_N"/>
</dbReference>
<proteinExistence type="inferred from homology"/>
<evidence type="ECO:0000256" key="5">
    <source>
        <dbReference type="ARBA" id="ARBA00023295"/>
    </source>
</evidence>
<sequence>MTTIYSPAEHEDYRPGRGGLPPRAWHKSDAQRLSLNDTWKFRLSETAAEATDFAEQSQFDDAKWDTIPVPASWVLEGFGSPIYTNVQYPIPLDPPHVPTANPTGDYRYSFELPTAWPKDGKTVLRFDGVETWCKVWVNGKEIGTSSGSRLPVEFDVTAVVTPGVNTVAVRVTQWAASTYLEGQDMWWLPGIRVLSPEPSETDHQLMPQFRDVTLLHRPVDAVVDHFVHASYDHITGKGTLKVDCNPSGRVTIPELGIDIATGEEITVAVEAWSAESPRLYQGVLSTGAKGEKVPLSVGFRTVVIEDGLMKINGKRILFRGVNRHEYHPTKGRSVDHETMVKDVALMKANNINAVRTSHYPPHPDFFAICDEYGLYVVDEVDYESHGFSCIDWRNNPTDLAVWTPALIDRTARMLERDKNHASIVMWSLGNECGVGFNIGEMATFIRQRDLSRPIHYERDWTARYVDVYSQMYTWHKEVERIGQGIDEFAPQKYADVAAFKFASPEEEAKIKARRDKMPFLIIEYGHAMGNGPAGLQEYQRLFEKYPRCQGGFIWEWIDHGFPKKTADGQEYYAYGGDFGEEVHDGNFVCDGLLFPDRTASPGLLEYKKVIEPVHIKDAGKGTVSIKNGYDFVNLSHLAFTYRVETDGKVVAEGKLEVPNVAAGETATVQLPAVQVGAGESFWIITASLAKETLYAPAGHEVAWTQFHAAEAPKAVASPAGVAPVLSGETITLGPATFTKLGALVKLGSLPVADSRLTIWRATTDNDRGADLEGTEAYNEAHVYANIWKAAGLDRCHTRVDKVAIEGDALVVTTRLGAANTDRGLVTVYTWTGNNDAVHVDVQIRPDGPWTGIPLPRVGLQFGFPASLSNVSWFGEGPGESYSDTRSASKVGAYTSTIEGLQTPYVYPQENGLRLDVRHAQLTGTEGGVAIEGSPLFGLTARRWSTAELEAARHTPDLKAGDKVWVNVDYKHSGVGTASCGPGVLPQYQIPATPMDFGVTLRPL</sequence>
<reference evidence="9 10" key="1">
    <citation type="submission" date="2018-11" db="EMBL/GenBank/DDBJ databases">
        <title>Genome sequence of Apiotrichum porosum DSM 27194.</title>
        <authorList>
            <person name="Aliyu H."/>
            <person name="Gorte O."/>
            <person name="Ochsenreither K."/>
        </authorList>
    </citation>
    <scope>NUCLEOTIDE SEQUENCE [LARGE SCALE GENOMIC DNA]</scope>
    <source>
        <strain evidence="9 10">DSM 27194</strain>
    </source>
</reference>
<keyword evidence="4" id="KW-0378">Hydrolase</keyword>
<keyword evidence="10" id="KW-1185">Reference proteome</keyword>
<dbReference type="Pfam" id="PF02929">
    <property type="entry name" value="Bgal_small_N"/>
    <property type="match status" value="1"/>
</dbReference>
<name>A0A427XDD0_9TREE</name>
<evidence type="ECO:0000313" key="10">
    <source>
        <dbReference type="Proteomes" id="UP000279236"/>
    </source>
</evidence>
<dbReference type="SUPFAM" id="SSF49303">
    <property type="entry name" value="beta-Galactosidase/glucuronidase domain"/>
    <property type="match status" value="2"/>
</dbReference>
<dbReference type="InterPro" id="IPR032312">
    <property type="entry name" value="LacZ_4"/>
</dbReference>
<comment type="similarity">
    <text evidence="2">Belongs to the glycosyl hydrolase 2 family.</text>
</comment>